<dbReference type="AlphaFoldDB" id="D6Z1G2"/>
<protein>
    <submittedName>
        <fullName evidence="4">Extracellular ligand-binding receptor</fullName>
    </submittedName>
</protein>
<evidence type="ECO:0000256" key="1">
    <source>
        <dbReference type="ARBA" id="ARBA00010062"/>
    </source>
</evidence>
<dbReference type="Gene3D" id="3.40.50.2300">
    <property type="match status" value="2"/>
</dbReference>
<dbReference type="Pfam" id="PF13458">
    <property type="entry name" value="Peripla_BP_6"/>
    <property type="match status" value="1"/>
</dbReference>
<evidence type="ECO:0000259" key="3">
    <source>
        <dbReference type="Pfam" id="PF13458"/>
    </source>
</evidence>
<accession>D6Z1G2</accession>
<feature type="domain" description="Leucine-binding protein" evidence="3">
    <location>
        <begin position="44"/>
        <end position="381"/>
    </location>
</feature>
<dbReference type="InParanoid" id="D6Z1G2"/>
<evidence type="ECO:0000313" key="5">
    <source>
        <dbReference type="Proteomes" id="UP000001508"/>
    </source>
</evidence>
<comment type="similarity">
    <text evidence="1">Belongs to the leucine-binding protein family.</text>
</comment>
<dbReference type="eggNOG" id="COG0683">
    <property type="taxonomic scope" value="Bacteria"/>
</dbReference>
<keyword evidence="2" id="KW-0732">Signal</keyword>
<dbReference type="InterPro" id="IPR028082">
    <property type="entry name" value="Peripla_BP_I"/>
</dbReference>
<dbReference type="STRING" id="589865.DaAHT2_0713"/>
<dbReference type="HOGENOM" id="CLU_027128_4_1_7"/>
<dbReference type="CDD" id="cd06338">
    <property type="entry name" value="PBP1_ABC_ligand_binding-like"/>
    <property type="match status" value="1"/>
</dbReference>
<gene>
    <name evidence="4" type="ordered locus">DaAHT2_0713</name>
</gene>
<reference evidence="5" key="1">
    <citation type="submission" date="2010-02" db="EMBL/GenBank/DDBJ databases">
        <title>Complete sequence of Desulfurivibrio alkaliphilus AHT2.</title>
        <authorList>
            <consortium name="US DOE Joint Genome Institute"/>
            <person name="Pitluck S."/>
            <person name="Chertkov O."/>
            <person name="Detter J.C."/>
            <person name="Han C."/>
            <person name="Tapia R."/>
            <person name="Larimer F."/>
            <person name="Land M."/>
            <person name="Hauser L."/>
            <person name="Kyrpides N."/>
            <person name="Mikhailova N."/>
            <person name="Sorokin D.Y."/>
            <person name="Muyzer G."/>
            <person name="Woyke T."/>
        </authorList>
    </citation>
    <scope>NUCLEOTIDE SEQUENCE [LARGE SCALE GENOMIC DNA]</scope>
    <source>
        <strain evidence="5">DSM 19089 / UNIQEM U267 / AHT2</strain>
    </source>
</reference>
<dbReference type="FunCoup" id="D6Z1G2">
    <property type="interactions" value="217"/>
</dbReference>
<dbReference type="InterPro" id="IPR051010">
    <property type="entry name" value="BCAA_transport"/>
</dbReference>
<dbReference type="PANTHER" id="PTHR30483:SF37">
    <property type="entry name" value="ABC TRANSPORTER SUBSTRATE-BINDING PROTEIN"/>
    <property type="match status" value="1"/>
</dbReference>
<dbReference type="KEGG" id="dak:DaAHT2_0713"/>
<dbReference type="PANTHER" id="PTHR30483">
    <property type="entry name" value="LEUCINE-SPECIFIC-BINDING PROTEIN"/>
    <property type="match status" value="1"/>
</dbReference>
<keyword evidence="4" id="KW-0675">Receptor</keyword>
<dbReference type="Proteomes" id="UP000001508">
    <property type="component" value="Chromosome"/>
</dbReference>
<keyword evidence="5" id="KW-1185">Reference proteome</keyword>
<evidence type="ECO:0000256" key="2">
    <source>
        <dbReference type="ARBA" id="ARBA00022729"/>
    </source>
</evidence>
<organism evidence="4 5">
    <name type="scientific">Desulfurivibrio alkaliphilus (strain DSM 19089 / UNIQEM U267 / AHT2)</name>
    <dbReference type="NCBI Taxonomy" id="589865"/>
    <lineage>
        <taxon>Bacteria</taxon>
        <taxon>Pseudomonadati</taxon>
        <taxon>Thermodesulfobacteriota</taxon>
        <taxon>Desulfobulbia</taxon>
        <taxon>Desulfobulbales</taxon>
        <taxon>Desulfobulbaceae</taxon>
        <taxon>Desulfurivibrio</taxon>
    </lineage>
</organism>
<sequence length="398" mass="44031">MHDRERGGRVVEFGRRLGLVLLLLLLLAGVSAKAAPGKELLLAGVSLGLSGKYATMAHDQKLAFRLWEEEINAAGGLLGRKVQLTIYDDQSDPQKALEIYRRLLDEEGVDLLFAPFSSEITGAVLPLFEQHRFPLLASGAVADGLWQQGARYIFGIFTTADKIPANLMEMLFAHGIDGLALLHSADPFSQAAAEGVRKRAAWLGLELKLDAQFSDPEKDFAILLAEARELDSEVVIMAGHLEETIALRRAMLAMDWIPRVYYGTQGPANPSFIKRLGSGAEGVFGTEQWQYLGGISTPETEAFLAAYREKFGREASYFSVAAYSATQIMTKVIQQAGSLDGEKLRTELVELDTICLTGRFRVDARGRQIRNFSLVTQWQDGRQEVVWPRKLMTAEPRL</sequence>
<evidence type="ECO:0000313" key="4">
    <source>
        <dbReference type="EMBL" id="ADH85417.1"/>
    </source>
</evidence>
<dbReference type="InterPro" id="IPR028081">
    <property type="entry name" value="Leu-bd"/>
</dbReference>
<proteinExistence type="inferred from homology"/>
<dbReference type="SUPFAM" id="SSF53822">
    <property type="entry name" value="Periplasmic binding protein-like I"/>
    <property type="match status" value="1"/>
</dbReference>
<name>D6Z1G2_DESAT</name>
<dbReference type="EMBL" id="CP001940">
    <property type="protein sequence ID" value="ADH85417.1"/>
    <property type="molecule type" value="Genomic_DNA"/>
</dbReference>